<name>X1QL12_9ZZZZ</name>
<dbReference type="InterPro" id="IPR029030">
    <property type="entry name" value="Caspase-like_dom_sf"/>
</dbReference>
<comment type="caution">
    <text evidence="3">The sequence shown here is derived from an EMBL/GenBank/DDBJ whole genome shotgun (WGS) entry which is preliminary data.</text>
</comment>
<feature type="domain" description="Gingipain" evidence="2">
    <location>
        <begin position="32"/>
        <end position="203"/>
    </location>
</feature>
<evidence type="ECO:0000259" key="2">
    <source>
        <dbReference type="Pfam" id="PF01364"/>
    </source>
</evidence>
<reference evidence="3" key="1">
    <citation type="journal article" date="2014" name="Front. Microbiol.">
        <title>High frequency of phylogenetically diverse reductive dehalogenase-homologous genes in deep subseafloor sedimentary metagenomes.</title>
        <authorList>
            <person name="Kawai M."/>
            <person name="Futagami T."/>
            <person name="Toyoda A."/>
            <person name="Takaki Y."/>
            <person name="Nishi S."/>
            <person name="Hori S."/>
            <person name="Arai W."/>
            <person name="Tsubouchi T."/>
            <person name="Morono Y."/>
            <person name="Uchiyama I."/>
            <person name="Ito T."/>
            <person name="Fujiyama A."/>
            <person name="Inagaki F."/>
            <person name="Takami H."/>
        </authorList>
    </citation>
    <scope>NUCLEOTIDE SEQUENCE</scope>
    <source>
        <strain evidence="3">Expedition CK06-06</strain>
    </source>
</reference>
<organism evidence="3">
    <name type="scientific">marine sediment metagenome</name>
    <dbReference type="NCBI Taxonomy" id="412755"/>
    <lineage>
        <taxon>unclassified sequences</taxon>
        <taxon>metagenomes</taxon>
        <taxon>ecological metagenomes</taxon>
    </lineage>
</organism>
<gene>
    <name evidence="3" type="ORF">S12H4_11240</name>
</gene>
<dbReference type="EMBL" id="BARW01004999">
    <property type="protein sequence ID" value="GAI68938.1"/>
    <property type="molecule type" value="Genomic_DNA"/>
</dbReference>
<dbReference type="SUPFAM" id="SSF52129">
    <property type="entry name" value="Caspase-like"/>
    <property type="match status" value="1"/>
</dbReference>
<sequence length="259" mass="29772">NDYEVFAYYHRPQCVPEGQVGNFGLIPVAPAVIITPPSLSESFQPYADWLTAQGTRTKIVTDNVIYFHFPPTQYADSAECIREYMKYCHQYGGTYFILGGDQQFIPVRYCYPVSEDNWWPHPAYIIPTDFYFCDLTGNWNVDGDEKWGEPVDDDPDKYAEVFVGRVTAYNQTEVTNWVNKTLTYEKTPSNWDFATSLWIRNTTVPPGDAWMVFPDGIAHYWLNDCNADEVVDFLGHGYGFCNQHAHGTINVFHPHAWGE</sequence>
<feature type="non-terminal residue" evidence="3">
    <location>
        <position position="1"/>
    </location>
</feature>
<evidence type="ECO:0000313" key="3">
    <source>
        <dbReference type="EMBL" id="GAI68938.1"/>
    </source>
</evidence>
<dbReference type="Gene3D" id="3.40.50.10390">
    <property type="entry name" value="Gingipain r, domain 1"/>
    <property type="match status" value="1"/>
</dbReference>
<dbReference type="InterPro" id="IPR001769">
    <property type="entry name" value="Gingipain"/>
</dbReference>
<evidence type="ECO:0000256" key="1">
    <source>
        <dbReference type="ARBA" id="ARBA00022729"/>
    </source>
</evidence>
<feature type="non-terminal residue" evidence="3">
    <location>
        <position position="259"/>
    </location>
</feature>
<dbReference type="GO" id="GO:0008234">
    <property type="term" value="F:cysteine-type peptidase activity"/>
    <property type="evidence" value="ECO:0007669"/>
    <property type="project" value="InterPro"/>
</dbReference>
<dbReference type="InterPro" id="IPR029031">
    <property type="entry name" value="Gingipain_N_sf"/>
</dbReference>
<proteinExistence type="predicted"/>
<protein>
    <recommendedName>
        <fullName evidence="2">Gingipain domain-containing protein</fullName>
    </recommendedName>
</protein>
<dbReference type="AlphaFoldDB" id="X1QL12"/>
<keyword evidence="1" id="KW-0732">Signal</keyword>
<accession>X1QL12</accession>
<dbReference type="GO" id="GO:0006508">
    <property type="term" value="P:proteolysis"/>
    <property type="evidence" value="ECO:0007669"/>
    <property type="project" value="InterPro"/>
</dbReference>
<dbReference type="Pfam" id="PF01364">
    <property type="entry name" value="Peptidase_C25"/>
    <property type="match status" value="1"/>
</dbReference>